<gene>
    <name evidence="2" type="ORF">UIB01_02770</name>
</gene>
<name>A0A023WMQ3_STUST</name>
<dbReference type="KEGG" id="pstu:UIB01_02770"/>
<sequence length="98" mass="10901">MKLALKAQNQARATLQTLGELKAPKQIAFVKQANIGNQVQVNNEHSAMRSRARKNKYPPNELLEVQHGERLDTRATGSASGLDSAMATLEQQHRPDQR</sequence>
<dbReference type="EMBL" id="CP007509">
    <property type="protein sequence ID" value="AHY41438.1"/>
    <property type="molecule type" value="Genomic_DNA"/>
</dbReference>
<protein>
    <submittedName>
        <fullName evidence="2">Uncharacterized protein</fullName>
    </submittedName>
</protein>
<evidence type="ECO:0000313" key="3">
    <source>
        <dbReference type="Proteomes" id="UP000025238"/>
    </source>
</evidence>
<feature type="compositionally biased region" description="Basic and acidic residues" evidence="1">
    <location>
        <begin position="64"/>
        <end position="73"/>
    </location>
</feature>
<accession>A0A023WMQ3</accession>
<reference evidence="2 3" key="1">
    <citation type="submission" date="2014-03" db="EMBL/GenBank/DDBJ databases">
        <title>Complete genome sequence of Pseudomonas stutzeri 19SMN4.</title>
        <authorList>
            <person name="Brunet-Galmes I."/>
            <person name="Nogales B."/>
            <person name="Busquets A."/>
            <person name="Pena A."/>
            <person name="Gomila M."/>
            <person name="Garcia-Valdes E."/>
            <person name="Lalucat J."/>
            <person name="Bennasar A."/>
            <person name="Bosch R."/>
        </authorList>
    </citation>
    <scope>NUCLEOTIDE SEQUENCE [LARGE SCALE GENOMIC DNA]</scope>
    <source>
        <strain evidence="2 3">19SMN4</strain>
    </source>
</reference>
<evidence type="ECO:0000313" key="2">
    <source>
        <dbReference type="EMBL" id="AHY41438.1"/>
    </source>
</evidence>
<evidence type="ECO:0000256" key="1">
    <source>
        <dbReference type="SAM" id="MobiDB-lite"/>
    </source>
</evidence>
<dbReference type="PATRIC" id="fig|316.97.peg.564"/>
<feature type="region of interest" description="Disordered" evidence="1">
    <location>
        <begin position="42"/>
        <end position="98"/>
    </location>
</feature>
<proteinExistence type="predicted"/>
<dbReference type="Proteomes" id="UP000025238">
    <property type="component" value="Chromosome"/>
</dbReference>
<dbReference type="AlphaFoldDB" id="A0A023WMQ3"/>
<organism evidence="2 3">
    <name type="scientific">Stutzerimonas stutzeri</name>
    <name type="common">Pseudomonas stutzeri</name>
    <dbReference type="NCBI Taxonomy" id="316"/>
    <lineage>
        <taxon>Bacteria</taxon>
        <taxon>Pseudomonadati</taxon>
        <taxon>Pseudomonadota</taxon>
        <taxon>Gammaproteobacteria</taxon>
        <taxon>Pseudomonadales</taxon>
        <taxon>Pseudomonadaceae</taxon>
        <taxon>Stutzerimonas</taxon>
    </lineage>
</organism>